<keyword evidence="3" id="KW-0677">Repeat</keyword>
<dbReference type="Pfam" id="PF23559">
    <property type="entry name" value="WHD_DRP"/>
    <property type="match status" value="1"/>
</dbReference>
<evidence type="ECO:0000259" key="10">
    <source>
        <dbReference type="Pfam" id="PF23559"/>
    </source>
</evidence>
<sequence length="1040" mass="118527">MSIIIVSALVRTVFGTMSSAALREIDAEIKQRKSPAIQNWLLKLKDVAYDAENVLDRIANFGLRRRADSERGVQHKLTSFLSGKNPLLFRLKMVYEVRKIRKKLGEIADERLKFHLGEGVVENRFGETIESRETSSVVNELEIYGRDEEKEMIIRKLVGMHDQDHLSVYAIWGMGGLGKTTLVQIVYNDDRVKSHFNLQIWICVSDDFNVKRLVKAIIESIDRDVCKDTELDPLQRRLRERLQGRRFLLVLDDVWNENQVAWDDLKEVLRCGSKGSVLLVTTRIEKVALMMTTMDVHHIGCLSEEDSWFLFRQRAFTTGVEEESHIAIGKTIVKKCGGVPLAIKALGSLMRFKSHESEWLAIKESEIWQLSDDENDIFPALRLSYYNLAPQMRQCFAYCCLFPKDHVMKEKQLIQLWMANGFVPSQDQNDLYFNGHLIFKELVWRSFLQDVEINPEGNVTCKMHDLMHDLAVSIMKHETCNLEGGKVMDIPKTLRHLCFDMSSNSAILDNKRKLKFPVDGSLRSLIFHELAYKLSSSLSKQRNLRALHVAYYDHIKKWPNIVCKLEHLRYLAMSCSDIQRLPESLTRLHNLQTLKLMNSKMLLELPRGLKVMKNLCFLEIESFRSLLCTPPGLGDLIYLRELSIFIVGRDASHQIDQLKELNLGGSLSIGGLENVSNTKDAKKANLMTKNHLTSLGLLWTDGDEETHSTEYYEELLQGLQPHHNLEAIHIESYQGSKFPNWMSALTLKNLKKVSLESCRICEHLPPLGKLPSITDLDLHEMDSLKYLDEKVLTSLTSLYLSDIPELAAFPEGFLQNNNALEKLRIDSLAITTLSNVLDNLSALKVLYLCDCNHLEFLPEGLKNLGSLETLEIFDCDGLRLFPAATMEHLSSLRSLIIVNCKKLKPLSGPMTQNTALQDLELIALPELKDLPESMQLFSALEQLDIWGCEGLCSLPDWLGSLESLISLFLSNCKNLSSLSDGFKTPESLMRLDIVGCPELEKRCKKPEGEYWPKISHIDTINIGGKFVQNIKNIVVTKNIL</sequence>
<organism evidence="12 13">
    <name type="scientific">Sesamum angolense</name>
    <dbReference type="NCBI Taxonomy" id="2727404"/>
    <lineage>
        <taxon>Eukaryota</taxon>
        <taxon>Viridiplantae</taxon>
        <taxon>Streptophyta</taxon>
        <taxon>Embryophyta</taxon>
        <taxon>Tracheophyta</taxon>
        <taxon>Spermatophyta</taxon>
        <taxon>Magnoliopsida</taxon>
        <taxon>eudicotyledons</taxon>
        <taxon>Gunneridae</taxon>
        <taxon>Pentapetalae</taxon>
        <taxon>asterids</taxon>
        <taxon>lamiids</taxon>
        <taxon>Lamiales</taxon>
        <taxon>Pedaliaceae</taxon>
        <taxon>Sesamum</taxon>
    </lineage>
</organism>
<dbReference type="Pfam" id="PF18052">
    <property type="entry name" value="Rx_N"/>
    <property type="match status" value="1"/>
</dbReference>
<dbReference type="GO" id="GO:0043531">
    <property type="term" value="F:ADP binding"/>
    <property type="evidence" value="ECO:0007669"/>
    <property type="project" value="InterPro"/>
</dbReference>
<evidence type="ECO:0000256" key="1">
    <source>
        <dbReference type="ARBA" id="ARBA00008894"/>
    </source>
</evidence>
<evidence type="ECO:0000256" key="7">
    <source>
        <dbReference type="SAM" id="SignalP"/>
    </source>
</evidence>
<dbReference type="Proteomes" id="UP001289374">
    <property type="component" value="Unassembled WGS sequence"/>
</dbReference>
<keyword evidence="2" id="KW-0433">Leucine-rich repeat</keyword>
<comment type="caution">
    <text evidence="12">The sequence shown here is derived from an EMBL/GenBank/DDBJ whole genome shotgun (WGS) entry which is preliminary data.</text>
</comment>
<dbReference type="InterPro" id="IPR002182">
    <property type="entry name" value="NB-ARC"/>
</dbReference>
<evidence type="ECO:0000256" key="2">
    <source>
        <dbReference type="ARBA" id="ARBA00022614"/>
    </source>
</evidence>
<dbReference type="Gene3D" id="1.20.5.4130">
    <property type="match status" value="1"/>
</dbReference>
<dbReference type="Gene3D" id="1.10.10.10">
    <property type="entry name" value="Winged helix-like DNA-binding domain superfamily/Winged helix DNA-binding domain"/>
    <property type="match status" value="1"/>
</dbReference>
<dbReference type="Gene3D" id="3.40.50.300">
    <property type="entry name" value="P-loop containing nucleotide triphosphate hydrolases"/>
    <property type="match status" value="1"/>
</dbReference>
<evidence type="ECO:0000259" key="9">
    <source>
        <dbReference type="Pfam" id="PF18052"/>
    </source>
</evidence>
<dbReference type="PRINTS" id="PR00364">
    <property type="entry name" value="DISEASERSIST"/>
</dbReference>
<evidence type="ECO:0000256" key="4">
    <source>
        <dbReference type="ARBA" id="ARBA00022741"/>
    </source>
</evidence>
<gene>
    <name evidence="12" type="ORF">Sango_2847700</name>
</gene>
<dbReference type="FunFam" id="3.40.50.300:FF:001091">
    <property type="entry name" value="Probable disease resistance protein At1g61300"/>
    <property type="match status" value="1"/>
</dbReference>
<protein>
    <submittedName>
        <fullName evidence="12">Disease resistance protein RGA1</fullName>
    </submittedName>
</protein>
<dbReference type="GO" id="GO:0051607">
    <property type="term" value="P:defense response to virus"/>
    <property type="evidence" value="ECO:0007669"/>
    <property type="project" value="UniProtKB-ARBA"/>
</dbReference>
<dbReference type="Gene3D" id="3.80.10.10">
    <property type="entry name" value="Ribonuclease Inhibitor"/>
    <property type="match status" value="3"/>
</dbReference>
<keyword evidence="4" id="KW-0547">Nucleotide-binding</keyword>
<evidence type="ECO:0000256" key="6">
    <source>
        <dbReference type="ARBA" id="ARBA00022840"/>
    </source>
</evidence>
<proteinExistence type="inferred from homology"/>
<dbReference type="Pfam" id="PF25019">
    <property type="entry name" value="LRR_R13L1-DRL21"/>
    <property type="match status" value="1"/>
</dbReference>
<reference evidence="12" key="2">
    <citation type="journal article" date="2024" name="Plant">
        <title>Genomic evolution and insights into agronomic trait innovations of Sesamum species.</title>
        <authorList>
            <person name="Miao H."/>
            <person name="Wang L."/>
            <person name="Qu L."/>
            <person name="Liu H."/>
            <person name="Sun Y."/>
            <person name="Le M."/>
            <person name="Wang Q."/>
            <person name="Wei S."/>
            <person name="Zheng Y."/>
            <person name="Lin W."/>
            <person name="Duan Y."/>
            <person name="Cao H."/>
            <person name="Xiong S."/>
            <person name="Wang X."/>
            <person name="Wei L."/>
            <person name="Li C."/>
            <person name="Ma Q."/>
            <person name="Ju M."/>
            <person name="Zhao R."/>
            <person name="Li G."/>
            <person name="Mu C."/>
            <person name="Tian Q."/>
            <person name="Mei H."/>
            <person name="Zhang T."/>
            <person name="Gao T."/>
            <person name="Zhang H."/>
        </authorList>
    </citation>
    <scope>NUCLEOTIDE SEQUENCE</scope>
    <source>
        <strain evidence="12">K16</strain>
    </source>
</reference>
<dbReference type="Pfam" id="PF00931">
    <property type="entry name" value="NB-ARC"/>
    <property type="match status" value="1"/>
</dbReference>
<dbReference type="SUPFAM" id="SSF52540">
    <property type="entry name" value="P-loop containing nucleoside triphosphate hydrolases"/>
    <property type="match status" value="1"/>
</dbReference>
<feature type="signal peptide" evidence="7">
    <location>
        <begin position="1"/>
        <end position="15"/>
    </location>
</feature>
<reference evidence="12" key="1">
    <citation type="submission" date="2020-06" db="EMBL/GenBank/DDBJ databases">
        <authorList>
            <person name="Li T."/>
            <person name="Hu X."/>
            <person name="Zhang T."/>
            <person name="Song X."/>
            <person name="Zhang H."/>
            <person name="Dai N."/>
            <person name="Sheng W."/>
            <person name="Hou X."/>
            <person name="Wei L."/>
        </authorList>
    </citation>
    <scope>NUCLEOTIDE SEQUENCE</scope>
    <source>
        <strain evidence="12">K16</strain>
        <tissue evidence="12">Leaf</tissue>
    </source>
</reference>
<feature type="domain" description="NB-ARC" evidence="8">
    <location>
        <begin position="147"/>
        <end position="318"/>
    </location>
</feature>
<dbReference type="InterPro" id="IPR032675">
    <property type="entry name" value="LRR_dom_sf"/>
</dbReference>
<feature type="domain" description="Disease resistance N-terminal" evidence="9">
    <location>
        <begin position="26"/>
        <end position="67"/>
    </location>
</feature>
<keyword evidence="13" id="KW-1185">Reference proteome</keyword>
<dbReference type="InterPro" id="IPR036388">
    <property type="entry name" value="WH-like_DNA-bd_sf"/>
</dbReference>
<keyword evidence="6" id="KW-0067">ATP-binding</keyword>
<evidence type="ECO:0000256" key="5">
    <source>
        <dbReference type="ARBA" id="ARBA00022821"/>
    </source>
</evidence>
<name>A0AAE1T695_9LAMI</name>
<keyword evidence="5" id="KW-0611">Plant defense</keyword>
<keyword evidence="7" id="KW-0732">Signal</keyword>
<dbReference type="PANTHER" id="PTHR36766:SF47">
    <property type="entry name" value="NB-ARC DOMAIN-CONTAINING PROTEIN"/>
    <property type="match status" value="1"/>
</dbReference>
<dbReference type="InterPro" id="IPR027417">
    <property type="entry name" value="P-loop_NTPase"/>
</dbReference>
<evidence type="ECO:0000259" key="11">
    <source>
        <dbReference type="Pfam" id="PF25019"/>
    </source>
</evidence>
<evidence type="ECO:0000259" key="8">
    <source>
        <dbReference type="Pfam" id="PF00931"/>
    </source>
</evidence>
<dbReference type="EMBL" id="JACGWL010000656">
    <property type="protein sequence ID" value="KAK4382694.1"/>
    <property type="molecule type" value="Genomic_DNA"/>
</dbReference>
<feature type="domain" description="Disease resistance protein winged helix" evidence="10">
    <location>
        <begin position="401"/>
        <end position="471"/>
    </location>
</feature>
<dbReference type="InterPro" id="IPR058922">
    <property type="entry name" value="WHD_DRP"/>
</dbReference>
<evidence type="ECO:0000313" key="12">
    <source>
        <dbReference type="EMBL" id="KAK4382694.1"/>
    </source>
</evidence>
<evidence type="ECO:0000313" key="13">
    <source>
        <dbReference type="Proteomes" id="UP001289374"/>
    </source>
</evidence>
<dbReference type="FunFam" id="1.10.10.10:FF:000322">
    <property type="entry name" value="Probable disease resistance protein At1g63360"/>
    <property type="match status" value="1"/>
</dbReference>
<dbReference type="GO" id="GO:0005524">
    <property type="term" value="F:ATP binding"/>
    <property type="evidence" value="ECO:0007669"/>
    <property type="project" value="UniProtKB-KW"/>
</dbReference>
<dbReference type="InterPro" id="IPR056789">
    <property type="entry name" value="LRR_R13L1-DRL21"/>
</dbReference>
<dbReference type="Gene3D" id="1.10.8.430">
    <property type="entry name" value="Helical domain of apoptotic protease-activating factors"/>
    <property type="match status" value="1"/>
</dbReference>
<feature type="chain" id="PRO_5042218600" evidence="7">
    <location>
        <begin position="16"/>
        <end position="1040"/>
    </location>
</feature>
<accession>A0AAE1T695</accession>
<evidence type="ECO:0000256" key="3">
    <source>
        <dbReference type="ARBA" id="ARBA00022737"/>
    </source>
</evidence>
<dbReference type="SUPFAM" id="SSF52058">
    <property type="entry name" value="L domain-like"/>
    <property type="match status" value="2"/>
</dbReference>
<dbReference type="InterPro" id="IPR042197">
    <property type="entry name" value="Apaf_helical"/>
</dbReference>
<dbReference type="AlphaFoldDB" id="A0AAE1T695"/>
<comment type="similarity">
    <text evidence="1">Belongs to the disease resistance NB-LRR family.</text>
</comment>
<feature type="domain" description="R13L1/DRL21-like LRR repeat region" evidence="11">
    <location>
        <begin position="655"/>
        <end position="781"/>
    </location>
</feature>
<dbReference type="PANTHER" id="PTHR36766">
    <property type="entry name" value="PLANT BROAD-SPECTRUM MILDEW RESISTANCE PROTEIN RPW8"/>
    <property type="match status" value="1"/>
</dbReference>
<dbReference type="InterPro" id="IPR041118">
    <property type="entry name" value="Rx_N"/>
</dbReference>